<dbReference type="AlphaFoldDB" id="Q2CF74"/>
<evidence type="ECO:0000256" key="2">
    <source>
        <dbReference type="ARBA" id="ARBA00023125"/>
    </source>
</evidence>
<accession>Q2CF74</accession>
<dbReference type="GO" id="GO:0005829">
    <property type="term" value="C:cytosol"/>
    <property type="evidence" value="ECO:0007669"/>
    <property type="project" value="TreeGrafter"/>
</dbReference>
<reference evidence="6 7" key="1">
    <citation type="journal article" date="2010" name="J. Bacteriol.">
        <title>Genome sequences of Oceanicola granulosus HTCC2516(T) and Oceanicola batsensis HTCC2597(TDelta).</title>
        <authorList>
            <person name="Thrash J.C."/>
            <person name="Cho J.C."/>
            <person name="Vergin K.L."/>
            <person name="Giovannoni S.J."/>
        </authorList>
    </citation>
    <scope>NUCLEOTIDE SEQUENCE [LARGE SCALE GENOMIC DNA]</scope>
    <source>
        <strain evidence="7">ATCC BAA-861 / DSM 15982 / KCTC 12143 / HTCC2516</strain>
    </source>
</reference>
<protein>
    <submittedName>
        <fullName evidence="6">Transcriptional activator protein FnrL</fullName>
    </submittedName>
</protein>
<evidence type="ECO:0000259" key="5">
    <source>
        <dbReference type="PROSITE" id="PS51063"/>
    </source>
</evidence>
<dbReference type="CDD" id="cd00092">
    <property type="entry name" value="HTH_CRP"/>
    <property type="match status" value="1"/>
</dbReference>
<dbReference type="STRING" id="314256.OG2516_17530"/>
<dbReference type="PANTHER" id="PTHR24567:SF75">
    <property type="entry name" value="FUMARATE AND NITRATE REDUCTION REGULATORY PROTEIN"/>
    <property type="match status" value="1"/>
</dbReference>
<dbReference type="InterPro" id="IPR000595">
    <property type="entry name" value="cNMP-bd_dom"/>
</dbReference>
<dbReference type="GO" id="GO:0003700">
    <property type="term" value="F:DNA-binding transcription factor activity"/>
    <property type="evidence" value="ECO:0007669"/>
    <property type="project" value="TreeGrafter"/>
</dbReference>
<gene>
    <name evidence="6" type="ORF">OG2516_17530</name>
</gene>
<dbReference type="HOGENOM" id="CLU_075053_0_1_5"/>
<feature type="domain" description="HTH crp-type" evidence="5">
    <location>
        <begin position="117"/>
        <end position="197"/>
    </location>
</feature>
<dbReference type="CDD" id="cd00038">
    <property type="entry name" value="CAP_ED"/>
    <property type="match status" value="1"/>
</dbReference>
<dbReference type="Gene3D" id="1.10.10.10">
    <property type="entry name" value="Winged helix-like DNA-binding domain superfamily/Winged helix DNA-binding domain"/>
    <property type="match status" value="1"/>
</dbReference>
<name>Q2CF74_OCEGH</name>
<evidence type="ECO:0000256" key="1">
    <source>
        <dbReference type="ARBA" id="ARBA00023015"/>
    </source>
</evidence>
<organism evidence="6 7">
    <name type="scientific">Oceanicola granulosus (strain ATCC BAA-861 / DSM 15982 / KCTC 12143 / HTCC2516)</name>
    <dbReference type="NCBI Taxonomy" id="314256"/>
    <lineage>
        <taxon>Bacteria</taxon>
        <taxon>Pseudomonadati</taxon>
        <taxon>Pseudomonadota</taxon>
        <taxon>Alphaproteobacteria</taxon>
        <taxon>Rhodobacterales</taxon>
        <taxon>Roseobacteraceae</taxon>
        <taxon>Oceanicola</taxon>
    </lineage>
</organism>
<proteinExistence type="predicted"/>
<dbReference type="InterPro" id="IPR018490">
    <property type="entry name" value="cNMP-bd_dom_sf"/>
</dbReference>
<dbReference type="Pfam" id="PF13545">
    <property type="entry name" value="HTH_Crp_2"/>
    <property type="match status" value="1"/>
</dbReference>
<dbReference type="eggNOG" id="COG0664">
    <property type="taxonomic scope" value="Bacteria"/>
</dbReference>
<dbReference type="PROSITE" id="PS50042">
    <property type="entry name" value="CNMP_BINDING_3"/>
    <property type="match status" value="1"/>
</dbReference>
<dbReference type="Pfam" id="PF00027">
    <property type="entry name" value="cNMP_binding"/>
    <property type="match status" value="1"/>
</dbReference>
<dbReference type="PRINTS" id="PR00034">
    <property type="entry name" value="HTHCRP"/>
</dbReference>
<evidence type="ECO:0000259" key="4">
    <source>
        <dbReference type="PROSITE" id="PS50042"/>
    </source>
</evidence>
<dbReference type="SMART" id="SM00419">
    <property type="entry name" value="HTH_CRP"/>
    <property type="match status" value="1"/>
</dbReference>
<dbReference type="PROSITE" id="PS51063">
    <property type="entry name" value="HTH_CRP_2"/>
    <property type="match status" value="1"/>
</dbReference>
<dbReference type="PANTHER" id="PTHR24567">
    <property type="entry name" value="CRP FAMILY TRANSCRIPTIONAL REGULATORY PROTEIN"/>
    <property type="match status" value="1"/>
</dbReference>
<dbReference type="EMBL" id="AAOT01000014">
    <property type="protein sequence ID" value="EAR51253.1"/>
    <property type="molecule type" value="Genomic_DNA"/>
</dbReference>
<evidence type="ECO:0000313" key="7">
    <source>
        <dbReference type="Proteomes" id="UP000003635"/>
    </source>
</evidence>
<dbReference type="InterPro" id="IPR014710">
    <property type="entry name" value="RmlC-like_jellyroll"/>
</dbReference>
<dbReference type="InterPro" id="IPR012318">
    <property type="entry name" value="HTH_CRP"/>
</dbReference>
<keyword evidence="1" id="KW-0805">Transcription regulation</keyword>
<evidence type="ECO:0000313" key="6">
    <source>
        <dbReference type="EMBL" id="EAR51253.1"/>
    </source>
</evidence>
<dbReference type="Proteomes" id="UP000003635">
    <property type="component" value="Unassembled WGS sequence"/>
</dbReference>
<dbReference type="InterPro" id="IPR050397">
    <property type="entry name" value="Env_Response_Regulators"/>
</dbReference>
<dbReference type="InterPro" id="IPR036388">
    <property type="entry name" value="WH-like_DNA-bd_sf"/>
</dbReference>
<feature type="domain" description="Cyclic nucleotide-binding" evidence="4">
    <location>
        <begin position="1"/>
        <end position="103"/>
    </location>
</feature>
<evidence type="ECO:0000256" key="3">
    <source>
        <dbReference type="ARBA" id="ARBA00023163"/>
    </source>
</evidence>
<keyword evidence="7" id="KW-1185">Reference proteome</keyword>
<dbReference type="Gene3D" id="2.60.120.10">
    <property type="entry name" value="Jelly Rolls"/>
    <property type="match status" value="1"/>
</dbReference>
<keyword evidence="3" id="KW-0804">Transcription</keyword>
<dbReference type="SUPFAM" id="SSF46785">
    <property type="entry name" value="Winged helix' DNA-binding domain"/>
    <property type="match status" value="1"/>
</dbReference>
<sequence length="207" mass="22284">MKFYRRFPAGQPIAWAGDPAEVVASVVSGVVVLSQTLEDGRAQTVGLLLPSDFLGRPGRETVAFDASAAGEVTLCCFRRKPFERLLADSPHLTSRLLEMTLDELDAARAWMSVLGRQTARERVASLLWTVARRQTALTPGRGRAGQPLRLDFPLTREAMANCLGLTLETVSRQLGALARDGLLVLGPGRALALPDIDHLAAEIGEAA</sequence>
<dbReference type="SMART" id="SM00100">
    <property type="entry name" value="cNMP"/>
    <property type="match status" value="1"/>
</dbReference>
<dbReference type="SUPFAM" id="SSF51206">
    <property type="entry name" value="cAMP-binding domain-like"/>
    <property type="match status" value="1"/>
</dbReference>
<keyword evidence="2" id="KW-0238">DNA-binding</keyword>
<comment type="caution">
    <text evidence="6">The sequence shown here is derived from an EMBL/GenBank/DDBJ whole genome shotgun (WGS) entry which is preliminary data.</text>
</comment>
<dbReference type="GO" id="GO:0003677">
    <property type="term" value="F:DNA binding"/>
    <property type="evidence" value="ECO:0007669"/>
    <property type="project" value="UniProtKB-KW"/>
</dbReference>
<dbReference type="InterPro" id="IPR036390">
    <property type="entry name" value="WH_DNA-bd_sf"/>
</dbReference>